<dbReference type="InterPro" id="IPR009014">
    <property type="entry name" value="Transketo_C/PFOR_II"/>
</dbReference>
<dbReference type="GO" id="GO:0004802">
    <property type="term" value="F:transketolase activity"/>
    <property type="evidence" value="ECO:0007669"/>
    <property type="project" value="TreeGrafter"/>
</dbReference>
<gene>
    <name evidence="3" type="ORF">METZ01_LOCUS125430</name>
</gene>
<proteinExistence type="predicted"/>
<dbReference type="EMBL" id="UINC01017492">
    <property type="protein sequence ID" value="SVA72576.1"/>
    <property type="molecule type" value="Genomic_DNA"/>
</dbReference>
<accession>A0A381Y638</accession>
<name>A0A381Y638_9ZZZZ</name>
<dbReference type="GO" id="GO:0006098">
    <property type="term" value="P:pentose-phosphate shunt"/>
    <property type="evidence" value="ECO:0007669"/>
    <property type="project" value="TreeGrafter"/>
</dbReference>
<dbReference type="AlphaFoldDB" id="A0A381Y638"/>
<dbReference type="Gene3D" id="3.40.50.970">
    <property type="match status" value="2"/>
</dbReference>
<comment type="cofactor">
    <cofactor evidence="1">
        <name>thiamine diphosphate</name>
        <dbReference type="ChEBI" id="CHEBI:58937"/>
    </cofactor>
</comment>
<protein>
    <recommendedName>
        <fullName evidence="2">Transketolase N-terminal domain-containing protein</fullName>
    </recommendedName>
</protein>
<organism evidence="3">
    <name type="scientific">marine metagenome</name>
    <dbReference type="NCBI Taxonomy" id="408172"/>
    <lineage>
        <taxon>unclassified sequences</taxon>
        <taxon>metagenomes</taxon>
        <taxon>ecological metagenomes</taxon>
    </lineage>
</organism>
<dbReference type="InterPro" id="IPR029061">
    <property type="entry name" value="THDP-binding"/>
</dbReference>
<dbReference type="SUPFAM" id="SSF52518">
    <property type="entry name" value="Thiamin diphosphate-binding fold (THDP-binding)"/>
    <property type="match status" value="2"/>
</dbReference>
<dbReference type="PANTHER" id="PTHR43522:SF2">
    <property type="entry name" value="TRANSKETOLASE 1-RELATED"/>
    <property type="match status" value="1"/>
</dbReference>
<feature type="domain" description="Transketolase N-terminal" evidence="2">
    <location>
        <begin position="118"/>
        <end position="294"/>
    </location>
</feature>
<dbReference type="Pfam" id="PF00456">
    <property type="entry name" value="Transketolase_N"/>
    <property type="match status" value="1"/>
</dbReference>
<reference evidence="3" key="1">
    <citation type="submission" date="2018-05" db="EMBL/GenBank/DDBJ databases">
        <authorList>
            <person name="Lanie J.A."/>
            <person name="Ng W.-L."/>
            <person name="Kazmierczak K.M."/>
            <person name="Andrzejewski T.M."/>
            <person name="Davidsen T.M."/>
            <person name="Wayne K.J."/>
            <person name="Tettelin H."/>
            <person name="Glass J.I."/>
            <person name="Rusch D."/>
            <person name="Podicherti R."/>
            <person name="Tsui H.-C.T."/>
            <person name="Winkler M.E."/>
        </authorList>
    </citation>
    <scope>NUCLEOTIDE SEQUENCE</scope>
</reference>
<sequence>MNLLNQHKSNLHYWDAIAGMVDQSIDIALNLSQSGHPGGSRSKVHALIATLLSGIMKWDIRNPGATFGDRFVLVAGHTNPVVYATLGVFNEALRRKYKETGDPKYVNPKGEEFTLYWEDLLTLRRRGGLPGHAEMEGKTLFFKYNTGPSGHGAAPAAGQAFALKYSGAPSSRVFAMEGEGGLTTGVSHEARISAYGLGLGNLIYLVDWNDFGIDDRPFSDIKAGNPADWFEPYGWKVAGTENGDNWESILIAFEELFKSENPNQPKAIWLKTRKGRGYGKFDNASHGAPHKRNSKEFWKIMGDFGNRFGVQFEHLNIEPSVDFDLNKKQMADTMHSVMSLFDSIDGLTDYLANHLIDIAESIHENNSVKIGFEKNPFADNTLYDFKNYPANLYLEPGEIAPNRAAFGNFGSWINSYCKEMYGRPVALVCSADLAGSTNIAGFSKGWNNSTGYGVYHREDNPEGTLLPQGITEFANAGLMTGISTVNFANNPYKEFNGYITSCSTYGSFSYLKYGAYRLFSQIAQDSQLKVGKTIWVAGHSGPETAEDFRTHFGIFAPGVTQLFPEGKILNLHPWEYNEVPVMLGAALAQDIPIIVLHLTRPPIEIPHRLNLEMPSHFEAAKGAYVIKDYNDDREKSGVVIVRGTSVINELCSILPKIIENGPNIKIVAALSWGLFHLQSEEYRRSVMKEDEWLDCMVITNTSLGNMSHWVQHPIVKEYSLSPDWDNSWRFGGNLEEVIDESHLSAHWQSKAIQKFANERKLRIDALKKSIPENIFDKMGIE</sequence>
<dbReference type="InterPro" id="IPR033247">
    <property type="entry name" value="Transketolase_fam"/>
</dbReference>
<evidence type="ECO:0000259" key="2">
    <source>
        <dbReference type="Pfam" id="PF00456"/>
    </source>
</evidence>
<dbReference type="Gene3D" id="3.40.50.920">
    <property type="match status" value="1"/>
</dbReference>
<dbReference type="GO" id="GO:0005829">
    <property type="term" value="C:cytosol"/>
    <property type="evidence" value="ECO:0007669"/>
    <property type="project" value="TreeGrafter"/>
</dbReference>
<dbReference type="InterPro" id="IPR005474">
    <property type="entry name" value="Transketolase_N"/>
</dbReference>
<dbReference type="PANTHER" id="PTHR43522">
    <property type="entry name" value="TRANSKETOLASE"/>
    <property type="match status" value="1"/>
</dbReference>
<evidence type="ECO:0000313" key="3">
    <source>
        <dbReference type="EMBL" id="SVA72576.1"/>
    </source>
</evidence>
<evidence type="ECO:0000256" key="1">
    <source>
        <dbReference type="ARBA" id="ARBA00001964"/>
    </source>
</evidence>
<dbReference type="SUPFAM" id="SSF52922">
    <property type="entry name" value="TK C-terminal domain-like"/>
    <property type="match status" value="1"/>
</dbReference>